<feature type="region of interest" description="Disordered" evidence="1">
    <location>
        <begin position="124"/>
        <end position="158"/>
    </location>
</feature>
<feature type="domain" description="DUF2293" evidence="2">
    <location>
        <begin position="253"/>
        <end position="338"/>
    </location>
</feature>
<evidence type="ECO:0000313" key="4">
    <source>
        <dbReference type="Proteomes" id="UP000054559"/>
    </source>
</evidence>
<gene>
    <name evidence="3" type="ORF">CISG_09772</name>
</gene>
<protein>
    <recommendedName>
        <fullName evidence="2">DUF2293 domain-containing protein</fullName>
    </recommendedName>
</protein>
<proteinExistence type="predicted"/>
<evidence type="ECO:0000259" key="2">
    <source>
        <dbReference type="Pfam" id="PF10056"/>
    </source>
</evidence>
<dbReference type="PANTHER" id="PTHR38113:SF2">
    <property type="entry name" value="DUF2293 DOMAIN-CONTAINING PROTEIN"/>
    <property type="match status" value="1"/>
</dbReference>
<accession>A0A0J8QJJ1</accession>
<dbReference type="EMBL" id="DS268223">
    <property type="protein sequence ID" value="KMU72581.1"/>
    <property type="molecule type" value="Genomic_DNA"/>
</dbReference>
<evidence type="ECO:0000313" key="3">
    <source>
        <dbReference type="EMBL" id="KMU72581.1"/>
    </source>
</evidence>
<dbReference type="AlphaFoldDB" id="A0A0J8QJJ1"/>
<name>A0A0J8QJJ1_COCIT</name>
<dbReference type="Proteomes" id="UP000054559">
    <property type="component" value="Unassembled WGS sequence"/>
</dbReference>
<sequence>MSPRVCGRGSPRGAASGALTPTFRYQVPIAERNLISPTSSEALADAWCWRLSYVAISLVKKVTNHIPGDDDHNKTTSFSINQQDASGMQIPPPRTPRAKSPINQLTRKRYITEAAEYLPVTGTNSMASTKQTPSSGAPARGAFAKSRSKGRASNTRDANPLEAVLLHTQTPPPGYTFVPKGNVYITRNSRLQTHQSNKPVYTVEHSKTKRTLGICVPLDIHARVLDLAADTSEARGLAVAQKDARHARHAKAALERGFPYIPAQDMRAILNHAFLKGSGRVGRSGTVGSDERKVELAAEAHIRHVHTGYEGLLDSGMDREDARKLVWDRVKEVKRMWKEGV</sequence>
<feature type="compositionally biased region" description="Polar residues" evidence="1">
    <location>
        <begin position="124"/>
        <end position="135"/>
    </location>
</feature>
<dbReference type="InterPro" id="IPR018744">
    <property type="entry name" value="DUF2293"/>
</dbReference>
<reference evidence="4" key="1">
    <citation type="journal article" date="2010" name="Genome Res.">
        <title>Population genomic sequencing of Coccidioides fungi reveals recent hybridization and transposon control.</title>
        <authorList>
            <person name="Neafsey D.E."/>
            <person name="Barker B.M."/>
            <person name="Sharpton T.J."/>
            <person name="Stajich J.E."/>
            <person name="Park D.J."/>
            <person name="Whiston E."/>
            <person name="Hung C.-Y."/>
            <person name="McMahan C."/>
            <person name="White J."/>
            <person name="Sykes S."/>
            <person name="Heiman D."/>
            <person name="Young S."/>
            <person name="Zeng Q."/>
            <person name="Abouelleil A."/>
            <person name="Aftuck L."/>
            <person name="Bessette D."/>
            <person name="Brown A."/>
            <person name="FitzGerald M."/>
            <person name="Lui A."/>
            <person name="Macdonald J.P."/>
            <person name="Priest M."/>
            <person name="Orbach M.J."/>
            <person name="Galgiani J.N."/>
            <person name="Kirkland T.N."/>
            <person name="Cole G.T."/>
            <person name="Birren B.W."/>
            <person name="Henn M.R."/>
            <person name="Taylor J.W."/>
            <person name="Rounsley S.D."/>
        </authorList>
    </citation>
    <scope>NUCLEOTIDE SEQUENCE [LARGE SCALE GENOMIC DNA]</scope>
    <source>
        <strain evidence="4">RMSCC 3703</strain>
    </source>
</reference>
<dbReference type="Pfam" id="PF10056">
    <property type="entry name" value="DUF2293"/>
    <property type="match status" value="1"/>
</dbReference>
<dbReference type="OrthoDB" id="5381833at2759"/>
<organism evidence="3 4">
    <name type="scientific">Coccidioides immitis RMSCC 3703</name>
    <dbReference type="NCBI Taxonomy" id="454286"/>
    <lineage>
        <taxon>Eukaryota</taxon>
        <taxon>Fungi</taxon>
        <taxon>Dikarya</taxon>
        <taxon>Ascomycota</taxon>
        <taxon>Pezizomycotina</taxon>
        <taxon>Eurotiomycetes</taxon>
        <taxon>Eurotiomycetidae</taxon>
        <taxon>Onygenales</taxon>
        <taxon>Onygenaceae</taxon>
        <taxon>Coccidioides</taxon>
    </lineage>
</organism>
<evidence type="ECO:0000256" key="1">
    <source>
        <dbReference type="SAM" id="MobiDB-lite"/>
    </source>
</evidence>
<dbReference type="PANTHER" id="PTHR38113">
    <property type="match status" value="1"/>
</dbReference>